<protein>
    <submittedName>
        <fullName evidence="3">Arsenite efflux ATP-binding protein ArsA</fullName>
    </submittedName>
</protein>
<dbReference type="AlphaFoldDB" id="A0A285VVE1"/>
<evidence type="ECO:0000256" key="1">
    <source>
        <dbReference type="ARBA" id="ARBA00011040"/>
    </source>
</evidence>
<name>A0A285VVE1_9MICO</name>
<reference evidence="4" key="1">
    <citation type="submission" date="2017-08" db="EMBL/GenBank/DDBJ databases">
        <authorList>
            <person name="Varghese N."/>
            <person name="Submissions S."/>
        </authorList>
    </citation>
    <scope>NUCLEOTIDE SEQUENCE [LARGE SCALE GENOMIC DNA]</scope>
    <source>
        <strain evidence="4">USBA17B2</strain>
    </source>
</reference>
<dbReference type="InterPro" id="IPR027417">
    <property type="entry name" value="P-loop_NTPase"/>
</dbReference>
<dbReference type="EMBL" id="OBQK01000021">
    <property type="protein sequence ID" value="SOC58029.1"/>
    <property type="molecule type" value="Genomic_DNA"/>
</dbReference>
<dbReference type="GO" id="GO:0005524">
    <property type="term" value="F:ATP binding"/>
    <property type="evidence" value="ECO:0007669"/>
    <property type="project" value="UniProtKB-KW"/>
</dbReference>
<dbReference type="NCBIfam" id="TIGR00345">
    <property type="entry name" value="GET3_arsA_TRC40"/>
    <property type="match status" value="1"/>
</dbReference>
<evidence type="ECO:0000313" key="4">
    <source>
        <dbReference type="Proteomes" id="UP000219688"/>
    </source>
</evidence>
<dbReference type="PANTHER" id="PTHR10803:SF3">
    <property type="entry name" value="ATPASE GET3"/>
    <property type="match status" value="1"/>
</dbReference>
<evidence type="ECO:0000259" key="2">
    <source>
        <dbReference type="Pfam" id="PF02374"/>
    </source>
</evidence>
<evidence type="ECO:0000313" key="3">
    <source>
        <dbReference type="EMBL" id="SOC58029.1"/>
    </source>
</evidence>
<gene>
    <name evidence="3" type="ORF">SAMN05421879_1211</name>
</gene>
<feature type="non-terminal residue" evidence="3">
    <location>
        <position position="1"/>
    </location>
</feature>
<dbReference type="Pfam" id="PF02374">
    <property type="entry name" value="ArsA_ATPase"/>
    <property type="match status" value="2"/>
</dbReference>
<dbReference type="Proteomes" id="UP000219688">
    <property type="component" value="Unassembled WGS sequence"/>
</dbReference>
<feature type="domain" description="ArsA/GET3 Anion-transporting ATPase-like" evidence="2">
    <location>
        <begin position="283"/>
        <end position="423"/>
    </location>
</feature>
<dbReference type="GO" id="GO:0016887">
    <property type="term" value="F:ATP hydrolysis activity"/>
    <property type="evidence" value="ECO:0007669"/>
    <property type="project" value="InterPro"/>
</dbReference>
<dbReference type="InterPro" id="IPR025723">
    <property type="entry name" value="ArsA/GET3_ATPase-like"/>
</dbReference>
<dbReference type="SUPFAM" id="SSF52540">
    <property type="entry name" value="P-loop containing nucleoside triphosphate hydrolases"/>
    <property type="match status" value="2"/>
</dbReference>
<accession>A0A285VVE1</accession>
<dbReference type="PANTHER" id="PTHR10803">
    <property type="entry name" value="ARSENICAL PUMP-DRIVING ATPASE ARSENITE-TRANSLOCATING ATPASE"/>
    <property type="match status" value="1"/>
</dbReference>
<organism evidence="3 4">
    <name type="scientific">Ornithinimicrobium cerasi</name>
    <dbReference type="NCBI Taxonomy" id="2248773"/>
    <lineage>
        <taxon>Bacteria</taxon>
        <taxon>Bacillati</taxon>
        <taxon>Actinomycetota</taxon>
        <taxon>Actinomycetes</taxon>
        <taxon>Micrococcales</taxon>
        <taxon>Ornithinimicrobiaceae</taxon>
        <taxon>Ornithinimicrobium</taxon>
    </lineage>
</organism>
<keyword evidence="3" id="KW-0067">ATP-binding</keyword>
<keyword evidence="3" id="KW-0547">Nucleotide-binding</keyword>
<dbReference type="InterPro" id="IPR016300">
    <property type="entry name" value="ATPase_ArsA/GET3"/>
</dbReference>
<dbReference type="RefSeq" id="WP_101780302.1">
    <property type="nucleotide sequence ID" value="NZ_OBQK01000021.1"/>
</dbReference>
<dbReference type="InterPro" id="IPR027541">
    <property type="entry name" value="Ars_ATPase"/>
</dbReference>
<dbReference type="Gene3D" id="3.40.50.300">
    <property type="entry name" value="P-loop containing nucleotide triphosphate hydrolases"/>
    <property type="match status" value="2"/>
</dbReference>
<dbReference type="PIRSF" id="PIRSF001327">
    <property type="entry name" value="Arsenical_pump-driving_ATPase"/>
    <property type="match status" value="1"/>
</dbReference>
<comment type="similarity">
    <text evidence="1">Belongs to the arsA ATPase family.</text>
</comment>
<dbReference type="CDD" id="cd02035">
    <property type="entry name" value="ArsA"/>
    <property type="match status" value="2"/>
</dbReference>
<feature type="domain" description="ArsA/GET3 Anion-transporting ATPase-like" evidence="2">
    <location>
        <begin position="1"/>
        <end position="246"/>
    </location>
</feature>
<dbReference type="NCBIfam" id="TIGR04291">
    <property type="entry name" value="arsen_driv_ArsA"/>
    <property type="match status" value="1"/>
</dbReference>
<keyword evidence="4" id="KW-1185">Reference proteome</keyword>
<sequence length="541" mass="56637">DPASNVGQVFGVTVGNRVTPVPGVPGLDALEIDPQQAADAYRERVVAPARGFLPEDEVAALTEQLSGSCTTEVAAFTEFAHLLAGGPSSAAYDHVVFDTAPTGHTVRLLQLPGEWTQFLARGRGDTSCLGPMSGLDEQRSVYAAAVDALADPSRTRLLLVSRAQRSALAEVARTAVELGELGMTRPHLVLNAVLPDTGSDDPLAAAVRRREEEAVSGMPRALAALPRTVVPLRPVDAVGVPALRALLAEGSVAVPDPGPTPAPVAPLGALVDELDASGDHGLVLCMGKGGVGKTTVAAAVAVELARRGHAVHLTTTDPAAHLAATLEGELPGLTVSRIDPEAALAAYRERILRVRARELDPDGLAALEEDLRSPCHAEIAVFQEFSHAVSQARRQWVVVDTAPTGHTLLLMDATGSFHRQMTRQLGEGARFTTPLMRLQDPEGTRVLLVTLAETTPVLEALELRDDLRRAGIEPWAWVVNQSLAAARPRDPLLAARARAEALPLATVAGAAARLAVVPALAREPVGVPALLELTATGVAAE</sequence>
<proteinExistence type="inferred from homology"/>
<dbReference type="GO" id="GO:0015446">
    <property type="term" value="F:ATPase-coupled arsenite transmembrane transporter activity"/>
    <property type="evidence" value="ECO:0007669"/>
    <property type="project" value="InterPro"/>
</dbReference>